<dbReference type="SUPFAM" id="SSF51182">
    <property type="entry name" value="RmlC-like cupins"/>
    <property type="match status" value="1"/>
</dbReference>
<name>A0A6M8HSI4_9PROT</name>
<dbReference type="GO" id="GO:0043565">
    <property type="term" value="F:sequence-specific DNA binding"/>
    <property type="evidence" value="ECO:0007669"/>
    <property type="project" value="InterPro"/>
</dbReference>
<dbReference type="InterPro" id="IPR018062">
    <property type="entry name" value="HTH_AraC-typ_CS"/>
</dbReference>
<dbReference type="AlphaFoldDB" id="A0A6M8HSI4"/>
<protein>
    <submittedName>
        <fullName evidence="5">Helix-turn-helix transcriptional regulator</fullName>
    </submittedName>
</protein>
<dbReference type="Pfam" id="PF12833">
    <property type="entry name" value="HTH_18"/>
    <property type="match status" value="1"/>
</dbReference>
<evidence type="ECO:0000313" key="6">
    <source>
        <dbReference type="Proteomes" id="UP000500767"/>
    </source>
</evidence>
<keyword evidence="1" id="KW-0805">Transcription regulation</keyword>
<gene>
    <name evidence="5" type="ORF">HN018_16690</name>
</gene>
<feature type="domain" description="HTH araC/xylS-type" evidence="4">
    <location>
        <begin position="156"/>
        <end position="252"/>
    </location>
</feature>
<dbReference type="Gene3D" id="2.60.120.10">
    <property type="entry name" value="Jelly Rolls"/>
    <property type="match status" value="1"/>
</dbReference>
<dbReference type="InterPro" id="IPR011051">
    <property type="entry name" value="RmlC_Cupin_sf"/>
</dbReference>
<dbReference type="Proteomes" id="UP000500767">
    <property type="component" value="Chromosome"/>
</dbReference>
<dbReference type="Pfam" id="PF02311">
    <property type="entry name" value="AraC_binding"/>
    <property type="match status" value="1"/>
</dbReference>
<dbReference type="PROSITE" id="PS00041">
    <property type="entry name" value="HTH_ARAC_FAMILY_1"/>
    <property type="match status" value="1"/>
</dbReference>
<dbReference type="InterPro" id="IPR003313">
    <property type="entry name" value="AraC-bd"/>
</dbReference>
<reference evidence="5 6" key="1">
    <citation type="journal article" date="2014" name="World J. Microbiol. Biotechnol.">
        <title>Biodiversity and physiological characteristics of Antarctic and Arctic lichens-associated bacteria.</title>
        <authorList>
            <person name="Lee Y.M."/>
            <person name="Kim E.H."/>
            <person name="Lee H.K."/>
            <person name="Hong S.G."/>
        </authorList>
    </citation>
    <scope>NUCLEOTIDE SEQUENCE [LARGE SCALE GENOMIC DNA]</scope>
    <source>
        <strain evidence="5 6">PAMC 26569</strain>
    </source>
</reference>
<evidence type="ECO:0000256" key="3">
    <source>
        <dbReference type="ARBA" id="ARBA00023163"/>
    </source>
</evidence>
<dbReference type="GO" id="GO:0003700">
    <property type="term" value="F:DNA-binding transcription factor activity"/>
    <property type="evidence" value="ECO:0007669"/>
    <property type="project" value="InterPro"/>
</dbReference>
<organism evidence="5 6">
    <name type="scientific">Lichenicola cladoniae</name>
    <dbReference type="NCBI Taxonomy" id="1484109"/>
    <lineage>
        <taxon>Bacteria</taxon>
        <taxon>Pseudomonadati</taxon>
        <taxon>Pseudomonadota</taxon>
        <taxon>Alphaproteobacteria</taxon>
        <taxon>Acetobacterales</taxon>
        <taxon>Acetobacteraceae</taxon>
        <taxon>Lichenicola</taxon>
    </lineage>
</organism>
<dbReference type="InterPro" id="IPR009057">
    <property type="entry name" value="Homeodomain-like_sf"/>
</dbReference>
<dbReference type="PANTHER" id="PTHR11019">
    <property type="entry name" value="HTH-TYPE TRANSCRIPTIONAL REGULATOR NIMR"/>
    <property type="match status" value="1"/>
</dbReference>
<evidence type="ECO:0000256" key="1">
    <source>
        <dbReference type="ARBA" id="ARBA00023015"/>
    </source>
</evidence>
<accession>A0A6M8HSI4</accession>
<evidence type="ECO:0000313" key="5">
    <source>
        <dbReference type="EMBL" id="QKE91454.1"/>
    </source>
</evidence>
<dbReference type="EMBL" id="CP053708">
    <property type="protein sequence ID" value="QKE91454.1"/>
    <property type="molecule type" value="Genomic_DNA"/>
</dbReference>
<dbReference type="InterPro" id="IPR018060">
    <property type="entry name" value="HTH_AraC"/>
</dbReference>
<evidence type="ECO:0000256" key="2">
    <source>
        <dbReference type="ARBA" id="ARBA00023125"/>
    </source>
</evidence>
<dbReference type="PROSITE" id="PS01124">
    <property type="entry name" value="HTH_ARAC_FAMILY_2"/>
    <property type="match status" value="1"/>
</dbReference>
<dbReference type="SUPFAM" id="SSF46689">
    <property type="entry name" value="Homeodomain-like"/>
    <property type="match status" value="2"/>
</dbReference>
<dbReference type="InterPro" id="IPR014710">
    <property type="entry name" value="RmlC-like_jellyroll"/>
</dbReference>
<sequence length="263" mass="28820">MRCSLPCQAIPRPVAALSDEYPQGFVDTRHRHARAQLLFAASGVMMITTDAGTFVVPPQRALWLPSGVQHEVACRSAVSLRTLYVDDAAIAGLPHQPRVIEVSGLLRALILEAMRMDANYAVDGRDGRIMRLILDEISEEPEIRLFLPMPSSERLLRVCRFVLADLTDGDLDAWASIAGMSRRTMTRMFRDETGVSLGTWRQQARLVTACARLSEGASVAQAACEVGYDSPSAFTALFQRVFGMTPSVHMRRTFSPAATAPAA</sequence>
<keyword evidence="6" id="KW-1185">Reference proteome</keyword>
<dbReference type="RefSeq" id="WP_171833019.1">
    <property type="nucleotide sequence ID" value="NZ_CP053708.1"/>
</dbReference>
<keyword evidence="3" id="KW-0804">Transcription</keyword>
<dbReference type="PANTHER" id="PTHR11019:SF159">
    <property type="entry name" value="TRANSCRIPTIONAL REGULATOR-RELATED"/>
    <property type="match status" value="1"/>
</dbReference>
<proteinExistence type="predicted"/>
<evidence type="ECO:0000259" key="4">
    <source>
        <dbReference type="PROSITE" id="PS01124"/>
    </source>
</evidence>
<dbReference type="SMART" id="SM00342">
    <property type="entry name" value="HTH_ARAC"/>
    <property type="match status" value="1"/>
</dbReference>
<dbReference type="Gene3D" id="1.10.10.60">
    <property type="entry name" value="Homeodomain-like"/>
    <property type="match status" value="2"/>
</dbReference>
<dbReference type="CDD" id="cd06124">
    <property type="entry name" value="cupin_NimR-like_N"/>
    <property type="match status" value="1"/>
</dbReference>
<keyword evidence="2" id="KW-0238">DNA-binding</keyword>
<dbReference type="KEGG" id="lck:HN018_16690"/>